<evidence type="ECO:0000256" key="1">
    <source>
        <dbReference type="SAM" id="Phobius"/>
    </source>
</evidence>
<organism evidence="3 4">
    <name type="scientific">Sphingomonas aurea</name>
    <dbReference type="NCBI Taxonomy" id="3063994"/>
    <lineage>
        <taxon>Bacteria</taxon>
        <taxon>Pseudomonadati</taxon>
        <taxon>Pseudomonadota</taxon>
        <taxon>Alphaproteobacteria</taxon>
        <taxon>Sphingomonadales</taxon>
        <taxon>Sphingomonadaceae</taxon>
        <taxon>Sphingomonas</taxon>
    </lineage>
</organism>
<feature type="transmembrane region" description="Helical" evidence="1">
    <location>
        <begin position="18"/>
        <end position="37"/>
    </location>
</feature>
<reference evidence="3 4" key="1">
    <citation type="submission" date="2023-07" db="EMBL/GenBank/DDBJ databases">
        <authorList>
            <person name="Kim M.K."/>
        </authorList>
    </citation>
    <scope>NUCLEOTIDE SEQUENCE [LARGE SCALE GENOMIC DNA]</scope>
    <source>
        <strain evidence="3 4">KR1UV-12</strain>
    </source>
</reference>
<comment type="caution">
    <text evidence="3">The sequence shown here is derived from an EMBL/GenBank/DDBJ whole genome shotgun (WGS) entry which is preliminary data.</text>
</comment>
<dbReference type="RefSeq" id="WP_305173592.1">
    <property type="nucleotide sequence ID" value="NZ_JAUUDS010000006.1"/>
</dbReference>
<dbReference type="InterPro" id="IPR036514">
    <property type="entry name" value="SGNH_hydro_sf"/>
</dbReference>
<dbReference type="InterPro" id="IPR006311">
    <property type="entry name" value="TAT_signal"/>
</dbReference>
<feature type="domain" description="SGNH hydrolase-type esterase" evidence="2">
    <location>
        <begin position="73"/>
        <end position="215"/>
    </location>
</feature>
<evidence type="ECO:0000259" key="2">
    <source>
        <dbReference type="Pfam" id="PF13472"/>
    </source>
</evidence>
<dbReference type="PROSITE" id="PS51318">
    <property type="entry name" value="TAT"/>
    <property type="match status" value="1"/>
</dbReference>
<accession>A0ABT9EM28</accession>
<keyword evidence="1" id="KW-0472">Membrane</keyword>
<dbReference type="Gene3D" id="3.40.50.1110">
    <property type="entry name" value="SGNH hydrolase"/>
    <property type="match status" value="1"/>
</dbReference>
<proteinExistence type="predicted"/>
<dbReference type="Pfam" id="PF13472">
    <property type="entry name" value="Lipase_GDSL_2"/>
    <property type="match status" value="1"/>
</dbReference>
<dbReference type="Proteomes" id="UP001230685">
    <property type="component" value="Unassembled WGS sequence"/>
</dbReference>
<gene>
    <name evidence="3" type="ORF">Q5H91_11680</name>
</gene>
<keyword evidence="1" id="KW-0812">Transmembrane</keyword>
<name>A0ABT9EM28_9SPHN</name>
<dbReference type="InterPro" id="IPR013830">
    <property type="entry name" value="SGNH_hydro"/>
</dbReference>
<keyword evidence="4" id="KW-1185">Reference proteome</keyword>
<dbReference type="EMBL" id="JAUUDS010000006">
    <property type="protein sequence ID" value="MDP1027877.1"/>
    <property type="molecule type" value="Genomic_DNA"/>
</dbReference>
<sequence>MTPPAPTPAIDRRRPLKLLGAVAIFVAMVGGYAILAARHAADAPLPGSETPAGPCTIWFVGSSTIARWSTLGGDMAGWDARRRGVDGALIPTLTHRLQHEPQGPAPLAIVFYGGENDIAAGASAADTASAFRAFLAAKVAQVGATPMIALTLKPSPARSVNQPQHVLFDDWLTRFAARRPDLAVVDIRSAMLAGEAPGAFFVEDGIHMNPAGYALWTARIRQALAAIVPPGRRAACRAG</sequence>
<evidence type="ECO:0000313" key="3">
    <source>
        <dbReference type="EMBL" id="MDP1027877.1"/>
    </source>
</evidence>
<protein>
    <submittedName>
        <fullName evidence="3">GDSL-type esterase/lipase family protein</fullName>
    </submittedName>
</protein>
<dbReference type="SUPFAM" id="SSF52266">
    <property type="entry name" value="SGNH hydrolase"/>
    <property type="match status" value="1"/>
</dbReference>
<evidence type="ECO:0000313" key="4">
    <source>
        <dbReference type="Proteomes" id="UP001230685"/>
    </source>
</evidence>
<keyword evidence="1" id="KW-1133">Transmembrane helix</keyword>